<dbReference type="PANTHER" id="PTHR47354">
    <property type="entry name" value="NADH OXIDOREDUCTASE HCR"/>
    <property type="match status" value="1"/>
</dbReference>
<dbReference type="GO" id="GO:0046872">
    <property type="term" value="F:metal ion binding"/>
    <property type="evidence" value="ECO:0007669"/>
    <property type="project" value="UniProtKB-KW"/>
</dbReference>
<dbReference type="Pfam" id="PF00111">
    <property type="entry name" value="Fer2"/>
    <property type="match status" value="1"/>
</dbReference>
<dbReference type="Gene3D" id="3.40.50.80">
    <property type="entry name" value="Nucleotide-binding domain of ferredoxin-NADP reductase (FNR) module"/>
    <property type="match status" value="1"/>
</dbReference>
<dbReference type="HOGENOM" id="CLU_003827_17_0_11"/>
<dbReference type="InterPro" id="IPR001041">
    <property type="entry name" value="2Fe-2S_ferredoxin-type"/>
</dbReference>
<evidence type="ECO:0000259" key="11">
    <source>
        <dbReference type="PROSITE" id="PS51384"/>
    </source>
</evidence>
<evidence type="ECO:0000256" key="6">
    <source>
        <dbReference type="ARBA" id="ARBA00022723"/>
    </source>
</evidence>
<dbReference type="InterPro" id="IPR036010">
    <property type="entry name" value="2Fe-2S_ferredoxin-like_sf"/>
</dbReference>
<dbReference type="InterPro" id="IPR054582">
    <property type="entry name" value="DmmA-like_N"/>
</dbReference>
<accession>C1BDQ0</accession>
<dbReference type="InterPro" id="IPR017938">
    <property type="entry name" value="Riboflavin_synthase-like_b-brl"/>
</dbReference>
<dbReference type="EMBL" id="AP011117">
    <property type="protein sequence ID" value="BAH47103.1"/>
    <property type="molecule type" value="Genomic_DNA"/>
</dbReference>
<dbReference type="Proteomes" id="UP000002212">
    <property type="component" value="Plasmid pROB02"/>
</dbReference>
<protein>
    <submittedName>
        <fullName evidence="12">Oxidoreductase</fullName>
    </submittedName>
</protein>
<dbReference type="InterPro" id="IPR039261">
    <property type="entry name" value="FNR_nucleotide-bd"/>
</dbReference>
<name>C1BDQ0_RHOOB</name>
<dbReference type="PATRIC" id="fig|632772.20.peg.8467"/>
<dbReference type="PROSITE" id="PS00197">
    <property type="entry name" value="2FE2S_FER_1"/>
    <property type="match status" value="1"/>
</dbReference>
<evidence type="ECO:0000256" key="8">
    <source>
        <dbReference type="ARBA" id="ARBA00023004"/>
    </source>
</evidence>
<dbReference type="AlphaFoldDB" id="C1BDQ0"/>
<dbReference type="KEGG" id="rop:ROP_pROB02-00900"/>
<reference evidence="12 13" key="2">
    <citation type="submission" date="2009-03" db="EMBL/GenBank/DDBJ databases">
        <title>Comparison of the complete genome sequences of Rhodococcus erythropolis PR4 and Rhodococcus opacus B4.</title>
        <authorList>
            <person name="Takarada H."/>
            <person name="Sekine M."/>
            <person name="Hosoyama A."/>
            <person name="Yamada R."/>
            <person name="Fujisawa T."/>
            <person name="Omata S."/>
            <person name="Shimizu A."/>
            <person name="Tsukatani N."/>
            <person name="Tanikawa S."/>
            <person name="Fujita N."/>
            <person name="Harayama S."/>
        </authorList>
    </citation>
    <scope>NUCLEOTIDE SEQUENCE [LARGE SCALE GENOMIC DNA]</scope>
    <source>
        <strain evidence="12 13">B4</strain>
        <plasmid evidence="12 13">pROB02</plasmid>
    </source>
</reference>
<evidence type="ECO:0000256" key="3">
    <source>
        <dbReference type="ARBA" id="ARBA00022630"/>
    </source>
</evidence>
<keyword evidence="9" id="KW-0411">Iron-sulfur</keyword>
<comment type="cofactor">
    <cofactor evidence="1">
        <name>FMN</name>
        <dbReference type="ChEBI" id="CHEBI:58210"/>
    </cofactor>
</comment>
<proteinExistence type="predicted"/>
<dbReference type="Gene3D" id="3.10.20.30">
    <property type="match status" value="1"/>
</dbReference>
<evidence type="ECO:0000259" key="10">
    <source>
        <dbReference type="PROSITE" id="PS51085"/>
    </source>
</evidence>
<keyword evidence="4" id="KW-0288">FMN</keyword>
<dbReference type="GO" id="GO:0051537">
    <property type="term" value="F:2 iron, 2 sulfur cluster binding"/>
    <property type="evidence" value="ECO:0007669"/>
    <property type="project" value="UniProtKB-KW"/>
</dbReference>
<dbReference type="SUPFAM" id="SSF52343">
    <property type="entry name" value="Ferredoxin reductase-like, C-terminal NADP-linked domain"/>
    <property type="match status" value="1"/>
</dbReference>
<evidence type="ECO:0000256" key="5">
    <source>
        <dbReference type="ARBA" id="ARBA00022714"/>
    </source>
</evidence>
<dbReference type="InterPro" id="IPR017927">
    <property type="entry name" value="FAD-bd_FR_type"/>
</dbReference>
<comment type="cofactor">
    <cofactor evidence="2">
        <name>FAD</name>
        <dbReference type="ChEBI" id="CHEBI:57692"/>
    </cofactor>
</comment>
<dbReference type="CDD" id="cd00207">
    <property type="entry name" value="fer2"/>
    <property type="match status" value="1"/>
</dbReference>
<dbReference type="InterPro" id="IPR012675">
    <property type="entry name" value="Beta-grasp_dom_sf"/>
</dbReference>
<evidence type="ECO:0000313" key="12">
    <source>
        <dbReference type="EMBL" id="BAH47103.1"/>
    </source>
</evidence>
<dbReference type="GO" id="GO:0016491">
    <property type="term" value="F:oxidoreductase activity"/>
    <property type="evidence" value="ECO:0007669"/>
    <property type="project" value="UniProtKB-KW"/>
</dbReference>
<evidence type="ECO:0000256" key="1">
    <source>
        <dbReference type="ARBA" id="ARBA00001917"/>
    </source>
</evidence>
<evidence type="ECO:0000256" key="7">
    <source>
        <dbReference type="ARBA" id="ARBA00023002"/>
    </source>
</evidence>
<keyword evidence="5" id="KW-0001">2Fe-2S</keyword>
<keyword evidence="12" id="KW-0614">Plasmid</keyword>
<organism evidence="12 13">
    <name type="scientific">Rhodococcus opacus (strain B4)</name>
    <dbReference type="NCBI Taxonomy" id="632772"/>
    <lineage>
        <taxon>Bacteria</taxon>
        <taxon>Bacillati</taxon>
        <taxon>Actinomycetota</taxon>
        <taxon>Actinomycetes</taxon>
        <taxon>Mycobacteriales</taxon>
        <taxon>Nocardiaceae</taxon>
        <taxon>Rhodococcus</taxon>
    </lineage>
</organism>
<keyword evidence="6" id="KW-0479">Metal-binding</keyword>
<dbReference type="Pfam" id="PF22290">
    <property type="entry name" value="DmmA-like_N"/>
    <property type="match status" value="1"/>
</dbReference>
<sequence length="317" mass="34750">MTGFDVLVETVHEESDGVRSLSLVTPDGRPLPGWDPGAHIDLVLDDGLERQYSLCGSRDDRSHWRVAVLRASESRGGSEWVHDRIRAGDHLRVRGPRNKFPLKSARKYVFIAGGIGITPLLPMIEELHAARPETPWTLVYGGRRRESMAFLSELDRFGDKVEIWPEEERGLIDLDTVLGTPQFGTAIYCCGPEPLIKAVERLSRSWPPGSLHVERFQAPVNPGTDPLRDATFEVVATQSGVTAQIPAGQTIVDVLAGYGIDIPVSCGEGVCGTCETKVLEGIPEHRDAVLTEEQRASGEVITPCCSRSKTPRIVLDV</sequence>
<evidence type="ECO:0000256" key="2">
    <source>
        <dbReference type="ARBA" id="ARBA00001974"/>
    </source>
</evidence>
<feature type="domain" description="FAD-binding FR-type" evidence="11">
    <location>
        <begin position="1"/>
        <end position="103"/>
    </location>
</feature>
<dbReference type="Gene3D" id="2.40.30.10">
    <property type="entry name" value="Translation factors"/>
    <property type="match status" value="1"/>
</dbReference>
<evidence type="ECO:0000256" key="4">
    <source>
        <dbReference type="ARBA" id="ARBA00022643"/>
    </source>
</evidence>
<evidence type="ECO:0000313" key="13">
    <source>
        <dbReference type="Proteomes" id="UP000002212"/>
    </source>
</evidence>
<reference evidence="12 13" key="1">
    <citation type="journal article" date="2005" name="J. Biosci. Bioeng.">
        <title>Isolation and characterization of benzene-tolerant Rhodococcus opacus strains.</title>
        <authorList>
            <person name="Na K.S."/>
            <person name="Kuroda A."/>
            <person name="Takiguchi N."/>
            <person name="Ikeda T."/>
            <person name="Ohtake H."/>
            <person name="Kato J."/>
        </authorList>
    </citation>
    <scope>NUCLEOTIDE SEQUENCE [LARGE SCALE GENOMIC DNA]</scope>
    <source>
        <strain evidence="12 13">B4</strain>
        <plasmid evidence="12">pROB02</plasmid>
    </source>
</reference>
<dbReference type="SUPFAM" id="SSF63380">
    <property type="entry name" value="Riboflavin synthase domain-like"/>
    <property type="match status" value="1"/>
</dbReference>
<evidence type="ECO:0000256" key="9">
    <source>
        <dbReference type="ARBA" id="ARBA00023014"/>
    </source>
</evidence>
<geneLocation type="plasmid" evidence="12 13">
    <name>pROB02</name>
</geneLocation>
<keyword evidence="7" id="KW-0560">Oxidoreductase</keyword>
<gene>
    <name evidence="12" type="ordered locus">ROP_pROB02-00900</name>
</gene>
<dbReference type="InterPro" id="IPR050415">
    <property type="entry name" value="MRET"/>
</dbReference>
<dbReference type="PROSITE" id="PS51085">
    <property type="entry name" value="2FE2S_FER_2"/>
    <property type="match status" value="1"/>
</dbReference>
<keyword evidence="8" id="KW-0408">Iron</keyword>
<keyword evidence="3" id="KW-0285">Flavoprotein</keyword>
<dbReference type="SUPFAM" id="SSF54292">
    <property type="entry name" value="2Fe-2S ferredoxin-like"/>
    <property type="match status" value="1"/>
</dbReference>
<feature type="domain" description="2Fe-2S ferredoxin-type" evidence="10">
    <location>
        <begin position="230"/>
        <end position="317"/>
    </location>
</feature>
<dbReference type="CDD" id="cd06185">
    <property type="entry name" value="PDR_like"/>
    <property type="match status" value="1"/>
</dbReference>
<dbReference type="PANTHER" id="PTHR47354:SF1">
    <property type="entry name" value="CARNITINE MONOOXYGENASE REDUCTASE SUBUNIT"/>
    <property type="match status" value="1"/>
</dbReference>
<dbReference type="PRINTS" id="PR00409">
    <property type="entry name" value="PHDIOXRDTASE"/>
</dbReference>
<dbReference type="InterPro" id="IPR006058">
    <property type="entry name" value="2Fe2S_fd_BS"/>
</dbReference>
<dbReference type="PROSITE" id="PS51384">
    <property type="entry name" value="FAD_FR"/>
    <property type="match status" value="1"/>
</dbReference>